<keyword evidence="4" id="KW-1185">Reference proteome</keyword>
<feature type="domain" description="Potassium channel" evidence="2">
    <location>
        <begin position="85"/>
        <end position="165"/>
    </location>
</feature>
<dbReference type="Gene3D" id="1.10.287.70">
    <property type="match status" value="1"/>
</dbReference>
<dbReference type="InterPro" id="IPR013099">
    <property type="entry name" value="K_chnl_dom"/>
</dbReference>
<keyword evidence="1" id="KW-0472">Membrane</keyword>
<dbReference type="Proteomes" id="UP001621418">
    <property type="component" value="Chromosome"/>
</dbReference>
<accession>A0ABZ1N8L2</accession>
<keyword evidence="1" id="KW-1133">Transmembrane helix</keyword>
<name>A0ABZ1N8L2_9NOCA</name>
<dbReference type="GO" id="GO:0034220">
    <property type="term" value="P:monoatomic ion transmembrane transport"/>
    <property type="evidence" value="ECO:0007669"/>
    <property type="project" value="UniProtKB-KW"/>
</dbReference>
<dbReference type="GeneID" id="91379356"/>
<dbReference type="EMBL" id="CP109527">
    <property type="protein sequence ID" value="WTY36325.1"/>
    <property type="molecule type" value="Genomic_DNA"/>
</dbReference>
<keyword evidence="3" id="KW-0406">Ion transport</keyword>
<keyword evidence="3" id="KW-0407">Ion channel</keyword>
<gene>
    <name evidence="3" type="ORF">OG308_34735</name>
</gene>
<keyword evidence="3" id="KW-0813">Transport</keyword>
<feature type="transmembrane region" description="Helical" evidence="1">
    <location>
        <begin position="43"/>
        <end position="61"/>
    </location>
</feature>
<reference evidence="3 4" key="1">
    <citation type="submission" date="2022-10" db="EMBL/GenBank/DDBJ databases">
        <title>The complete genomes of actinobacterial strains from the NBC collection.</title>
        <authorList>
            <person name="Joergensen T.S."/>
            <person name="Alvarez Arevalo M."/>
            <person name="Sterndorff E.B."/>
            <person name="Faurdal D."/>
            <person name="Vuksanovic O."/>
            <person name="Mourched A.-S."/>
            <person name="Charusanti P."/>
            <person name="Shaw S."/>
            <person name="Blin K."/>
            <person name="Weber T."/>
        </authorList>
    </citation>
    <scope>NUCLEOTIDE SEQUENCE [LARGE SCALE GENOMIC DNA]</scope>
    <source>
        <strain evidence="3 4">NBC_01413</strain>
    </source>
</reference>
<evidence type="ECO:0000313" key="3">
    <source>
        <dbReference type="EMBL" id="WTY36325.1"/>
    </source>
</evidence>
<feature type="transmembrane region" description="Helical" evidence="1">
    <location>
        <begin position="147"/>
        <end position="167"/>
    </location>
</feature>
<keyword evidence="1" id="KW-0812">Transmembrane</keyword>
<dbReference type="SUPFAM" id="SSF81324">
    <property type="entry name" value="Voltage-gated potassium channels"/>
    <property type="match status" value="1"/>
</dbReference>
<evidence type="ECO:0000256" key="1">
    <source>
        <dbReference type="SAM" id="Phobius"/>
    </source>
</evidence>
<evidence type="ECO:0000259" key="2">
    <source>
        <dbReference type="Pfam" id="PF07885"/>
    </source>
</evidence>
<evidence type="ECO:0000313" key="4">
    <source>
        <dbReference type="Proteomes" id="UP001621418"/>
    </source>
</evidence>
<protein>
    <submittedName>
        <fullName evidence="3">Potassium channel family protein</fullName>
    </submittedName>
</protein>
<sequence length="191" mass="20808">MTRDRRFPHHVMRNGAAAFCSVLLYYSVPVGWAFELDAWPGRLLGVCLFLAGLAGIGWLVWRRIDNYLRAPTAMGAQVDGLLLLVCVVGVVFALFYFRLQQLHPDQFDGLETRTDALYYTLATLGTVGYGDVHAAGQAARIATMVQIVFDLVVLGTLLTIITTSVTGRVQAATRAAREARDVSGGASDTTR</sequence>
<proteinExistence type="predicted"/>
<feature type="transmembrane region" description="Helical" evidence="1">
    <location>
        <begin position="81"/>
        <end position="97"/>
    </location>
</feature>
<dbReference type="Pfam" id="PF07885">
    <property type="entry name" value="Ion_trans_2"/>
    <property type="match status" value="1"/>
</dbReference>
<organism evidence="3 4">
    <name type="scientific">Nocardia salmonicida</name>
    <dbReference type="NCBI Taxonomy" id="53431"/>
    <lineage>
        <taxon>Bacteria</taxon>
        <taxon>Bacillati</taxon>
        <taxon>Actinomycetota</taxon>
        <taxon>Actinomycetes</taxon>
        <taxon>Mycobacteriales</taxon>
        <taxon>Nocardiaceae</taxon>
        <taxon>Nocardia</taxon>
    </lineage>
</organism>
<dbReference type="RefSeq" id="WP_328657337.1">
    <property type="nucleotide sequence ID" value="NZ_CP108014.1"/>
</dbReference>